<evidence type="ECO:0000256" key="4">
    <source>
        <dbReference type="ARBA" id="ARBA00022801"/>
    </source>
</evidence>
<dbReference type="EC" id="3.4.21.89" evidence="6"/>
<accession>A0A4R4FBR3</accession>
<dbReference type="InterPro" id="IPR036286">
    <property type="entry name" value="LexA/Signal_pep-like_sf"/>
</dbReference>
<evidence type="ECO:0000256" key="1">
    <source>
        <dbReference type="ARBA" id="ARBA00004401"/>
    </source>
</evidence>
<dbReference type="GO" id="GO:0004252">
    <property type="term" value="F:serine-type endopeptidase activity"/>
    <property type="evidence" value="ECO:0007669"/>
    <property type="project" value="InterPro"/>
</dbReference>
<dbReference type="InterPro" id="IPR019756">
    <property type="entry name" value="Pept_S26A_signal_pept_1_Ser-AS"/>
</dbReference>
<dbReference type="GO" id="GO:0006465">
    <property type="term" value="P:signal peptide processing"/>
    <property type="evidence" value="ECO:0007669"/>
    <property type="project" value="InterPro"/>
</dbReference>
<dbReference type="PANTHER" id="PTHR43390:SF1">
    <property type="entry name" value="CHLOROPLAST PROCESSING PEPTIDASE"/>
    <property type="match status" value="1"/>
</dbReference>
<comment type="caution">
    <text evidence="8">The sequence shown here is derived from an EMBL/GenBank/DDBJ whole genome shotgun (WGS) entry which is preliminary data.</text>
</comment>
<dbReference type="Pfam" id="PF10502">
    <property type="entry name" value="Peptidase_S26"/>
    <property type="match status" value="1"/>
</dbReference>
<dbReference type="GO" id="GO:0009003">
    <property type="term" value="F:signal peptidase activity"/>
    <property type="evidence" value="ECO:0007669"/>
    <property type="project" value="UniProtKB-EC"/>
</dbReference>
<feature type="active site" evidence="5">
    <location>
        <position position="64"/>
    </location>
</feature>
<feature type="active site" evidence="5">
    <location>
        <position position="102"/>
    </location>
</feature>
<dbReference type="InterPro" id="IPR019533">
    <property type="entry name" value="Peptidase_S26"/>
</dbReference>
<evidence type="ECO:0000313" key="8">
    <source>
        <dbReference type="EMBL" id="TDA20688.1"/>
    </source>
</evidence>
<sequence>MDADEIKQMKQKVLEDVDPPTKKKNKHMRRMSWLRTILEFAAIIVVICGLFQIVMGISYVEGQSMYPTLHDKDMVIYKRGQKTYVPGDIIAIERPNDEEFVKRVVAVAGDTVNIEGGKLYVNGKEQEEPWALGETKAVKSGIVFPITVTDGEAFVLGDNRENSEDSRMFGPVKISDTKGRLVWYIGKL</sequence>
<evidence type="ECO:0000259" key="7">
    <source>
        <dbReference type="Pfam" id="PF10502"/>
    </source>
</evidence>
<dbReference type="GO" id="GO:0005886">
    <property type="term" value="C:plasma membrane"/>
    <property type="evidence" value="ECO:0007669"/>
    <property type="project" value="UniProtKB-SubCell"/>
</dbReference>
<proteinExistence type="inferred from homology"/>
<keyword evidence="6" id="KW-0472">Membrane</keyword>
<keyword evidence="6" id="KW-1133">Transmembrane helix</keyword>
<keyword evidence="4 6" id="KW-0378">Hydrolase</keyword>
<evidence type="ECO:0000256" key="3">
    <source>
        <dbReference type="ARBA" id="ARBA00022670"/>
    </source>
</evidence>
<dbReference type="Gene3D" id="2.10.109.10">
    <property type="entry name" value="Umud Fragment, subunit A"/>
    <property type="match status" value="1"/>
</dbReference>
<keyword evidence="6" id="KW-0812">Transmembrane</keyword>
<evidence type="ECO:0000256" key="2">
    <source>
        <dbReference type="ARBA" id="ARBA00009370"/>
    </source>
</evidence>
<name>A0A4R4FBR3_9FIRM</name>
<gene>
    <name evidence="8" type="primary">lepB</name>
    <name evidence="8" type="ORF">E1963_15355</name>
</gene>
<dbReference type="PANTHER" id="PTHR43390">
    <property type="entry name" value="SIGNAL PEPTIDASE I"/>
    <property type="match status" value="1"/>
</dbReference>
<organism evidence="8 9">
    <name type="scientific">Extibacter muris</name>
    <dbReference type="NCBI Taxonomy" id="1796622"/>
    <lineage>
        <taxon>Bacteria</taxon>
        <taxon>Bacillati</taxon>
        <taxon>Bacillota</taxon>
        <taxon>Clostridia</taxon>
        <taxon>Lachnospirales</taxon>
        <taxon>Lachnospiraceae</taxon>
        <taxon>Extibacter</taxon>
    </lineage>
</organism>
<comment type="catalytic activity">
    <reaction evidence="6">
        <text>Cleavage of hydrophobic, N-terminal signal or leader sequences from secreted and periplasmic proteins.</text>
        <dbReference type="EC" id="3.4.21.89"/>
    </reaction>
</comment>
<dbReference type="AlphaFoldDB" id="A0A4R4FBR3"/>
<evidence type="ECO:0000256" key="6">
    <source>
        <dbReference type="RuleBase" id="RU362042"/>
    </source>
</evidence>
<feature type="transmembrane region" description="Helical" evidence="6">
    <location>
        <begin position="33"/>
        <end position="60"/>
    </location>
</feature>
<feature type="domain" description="Peptidase S26" evidence="7">
    <location>
        <begin position="35"/>
        <end position="182"/>
    </location>
</feature>
<dbReference type="EMBL" id="SMMX01000016">
    <property type="protein sequence ID" value="TDA20688.1"/>
    <property type="molecule type" value="Genomic_DNA"/>
</dbReference>
<dbReference type="Proteomes" id="UP000295710">
    <property type="component" value="Unassembled WGS sequence"/>
</dbReference>
<comment type="subcellular location">
    <subcellularLocation>
        <location evidence="1">Cell membrane</location>
        <topology evidence="1">Single-pass type II membrane protein</topology>
    </subcellularLocation>
    <subcellularLocation>
        <location evidence="6">Membrane</location>
        <topology evidence="6">Single-pass type II membrane protein</topology>
    </subcellularLocation>
</comment>
<protein>
    <recommendedName>
        <fullName evidence="6">Signal peptidase I</fullName>
        <ecNumber evidence="6">3.4.21.89</ecNumber>
    </recommendedName>
</protein>
<evidence type="ECO:0000256" key="5">
    <source>
        <dbReference type="PIRSR" id="PIRSR600223-1"/>
    </source>
</evidence>
<reference evidence="8 9" key="1">
    <citation type="journal article" date="2016" name="Nat. Microbiol.">
        <title>The Mouse Intestinal Bacterial Collection (miBC) provides host-specific insight into cultured diversity and functional potential of the gut microbiota.</title>
        <authorList>
            <person name="Lagkouvardos I."/>
            <person name="Pukall R."/>
            <person name="Abt B."/>
            <person name="Foesel B.U."/>
            <person name="Meier-Kolthoff J.P."/>
            <person name="Kumar N."/>
            <person name="Bresciani A."/>
            <person name="Martinez I."/>
            <person name="Just S."/>
            <person name="Ziegler C."/>
            <person name="Brugiroux S."/>
            <person name="Garzetti D."/>
            <person name="Wenning M."/>
            <person name="Bui T.P."/>
            <person name="Wang J."/>
            <person name="Hugenholtz F."/>
            <person name="Plugge C.M."/>
            <person name="Peterson D.A."/>
            <person name="Hornef M.W."/>
            <person name="Baines J.F."/>
            <person name="Smidt H."/>
            <person name="Walter J."/>
            <person name="Kristiansen K."/>
            <person name="Nielsen H.B."/>
            <person name="Haller D."/>
            <person name="Overmann J."/>
            <person name="Stecher B."/>
            <person name="Clavel T."/>
        </authorList>
    </citation>
    <scope>NUCLEOTIDE SEQUENCE [LARGE SCALE GENOMIC DNA]</scope>
    <source>
        <strain evidence="8 9">DSM 28560</strain>
    </source>
</reference>
<evidence type="ECO:0000313" key="9">
    <source>
        <dbReference type="Proteomes" id="UP000295710"/>
    </source>
</evidence>
<dbReference type="NCBIfam" id="TIGR02227">
    <property type="entry name" value="sigpep_I_bact"/>
    <property type="match status" value="1"/>
</dbReference>
<keyword evidence="3 6" id="KW-0645">Protease</keyword>
<dbReference type="CDD" id="cd06530">
    <property type="entry name" value="S26_SPase_I"/>
    <property type="match status" value="1"/>
</dbReference>
<dbReference type="SUPFAM" id="SSF51306">
    <property type="entry name" value="LexA/Signal peptidase"/>
    <property type="match status" value="1"/>
</dbReference>
<dbReference type="InterPro" id="IPR000223">
    <property type="entry name" value="Pept_S26A_signal_pept_1"/>
</dbReference>
<dbReference type="RefSeq" id="WP_132279819.1">
    <property type="nucleotide sequence ID" value="NZ_JAOBST010000063.1"/>
</dbReference>
<dbReference type="PROSITE" id="PS00501">
    <property type="entry name" value="SPASE_I_1"/>
    <property type="match status" value="1"/>
</dbReference>
<dbReference type="PRINTS" id="PR00727">
    <property type="entry name" value="LEADERPTASE"/>
</dbReference>
<comment type="similarity">
    <text evidence="2 6">Belongs to the peptidase S26 family.</text>
</comment>
<keyword evidence="9" id="KW-1185">Reference proteome</keyword>